<comment type="caution">
    <text evidence="7">The sequence shown here is derived from an EMBL/GenBank/DDBJ whole genome shotgun (WGS) entry which is preliminary data.</text>
</comment>
<reference evidence="7 8" key="1">
    <citation type="journal article" date="2017" name="PLoS Biol.">
        <title>The sea cucumber genome provides insights into morphological evolution and visceral regeneration.</title>
        <authorList>
            <person name="Zhang X."/>
            <person name="Sun L."/>
            <person name="Yuan J."/>
            <person name="Sun Y."/>
            <person name="Gao Y."/>
            <person name="Zhang L."/>
            <person name="Li S."/>
            <person name="Dai H."/>
            <person name="Hamel J.F."/>
            <person name="Liu C."/>
            <person name="Yu Y."/>
            <person name="Liu S."/>
            <person name="Lin W."/>
            <person name="Guo K."/>
            <person name="Jin S."/>
            <person name="Xu P."/>
            <person name="Storey K.B."/>
            <person name="Huan P."/>
            <person name="Zhang T."/>
            <person name="Zhou Y."/>
            <person name="Zhang J."/>
            <person name="Lin C."/>
            <person name="Li X."/>
            <person name="Xing L."/>
            <person name="Huo D."/>
            <person name="Sun M."/>
            <person name="Wang L."/>
            <person name="Mercier A."/>
            <person name="Li F."/>
            <person name="Yang H."/>
            <person name="Xiang J."/>
        </authorList>
    </citation>
    <scope>NUCLEOTIDE SEQUENCE [LARGE SCALE GENOMIC DNA]</scope>
    <source>
        <strain evidence="7">Shaxun</strain>
        <tissue evidence="7">Muscle</tissue>
    </source>
</reference>
<dbReference type="OrthoDB" id="6134317at2759"/>
<dbReference type="PRINTS" id="PR00259">
    <property type="entry name" value="TMFOUR"/>
</dbReference>
<organism evidence="7 8">
    <name type="scientific">Stichopus japonicus</name>
    <name type="common">Sea cucumber</name>
    <dbReference type="NCBI Taxonomy" id="307972"/>
    <lineage>
        <taxon>Eukaryota</taxon>
        <taxon>Metazoa</taxon>
        <taxon>Echinodermata</taxon>
        <taxon>Eleutherozoa</taxon>
        <taxon>Echinozoa</taxon>
        <taxon>Holothuroidea</taxon>
        <taxon>Aspidochirotacea</taxon>
        <taxon>Aspidochirotida</taxon>
        <taxon>Stichopodidae</taxon>
        <taxon>Apostichopus</taxon>
    </lineage>
</organism>
<evidence type="ECO:0000256" key="5">
    <source>
        <dbReference type="ARBA" id="ARBA00023136"/>
    </source>
</evidence>
<keyword evidence="3 6" id="KW-0812">Transmembrane</keyword>
<dbReference type="PANTHER" id="PTHR19282">
    <property type="entry name" value="TETRASPANIN"/>
    <property type="match status" value="1"/>
</dbReference>
<proteinExistence type="inferred from homology"/>
<keyword evidence="5 6" id="KW-0472">Membrane</keyword>
<evidence type="ECO:0000256" key="4">
    <source>
        <dbReference type="ARBA" id="ARBA00022989"/>
    </source>
</evidence>
<dbReference type="InterPro" id="IPR000301">
    <property type="entry name" value="Tetraspanin_animals"/>
</dbReference>
<evidence type="ECO:0000256" key="2">
    <source>
        <dbReference type="ARBA" id="ARBA00006840"/>
    </source>
</evidence>
<dbReference type="PIRSF" id="PIRSF002419">
    <property type="entry name" value="Tetraspanin"/>
    <property type="match status" value="1"/>
</dbReference>
<evidence type="ECO:0000313" key="7">
    <source>
        <dbReference type="EMBL" id="PIK44710.1"/>
    </source>
</evidence>
<dbReference type="Gene3D" id="1.10.1450.10">
    <property type="entry name" value="Tetraspanin"/>
    <property type="match status" value="1"/>
</dbReference>
<comment type="subcellular location">
    <subcellularLocation>
        <location evidence="1 6">Membrane</location>
        <topology evidence="1 6">Multi-pass membrane protein</topology>
    </subcellularLocation>
</comment>
<feature type="transmembrane region" description="Helical" evidence="6">
    <location>
        <begin position="12"/>
        <end position="34"/>
    </location>
</feature>
<dbReference type="STRING" id="307972.A0A2G8K9Q0"/>
<dbReference type="InterPro" id="IPR018499">
    <property type="entry name" value="Tetraspanin/Peripherin"/>
</dbReference>
<evidence type="ECO:0000313" key="8">
    <source>
        <dbReference type="Proteomes" id="UP000230750"/>
    </source>
</evidence>
<feature type="transmembrane region" description="Helical" evidence="6">
    <location>
        <begin position="54"/>
        <end position="73"/>
    </location>
</feature>
<dbReference type="GO" id="GO:0005886">
    <property type="term" value="C:plasma membrane"/>
    <property type="evidence" value="ECO:0007669"/>
    <property type="project" value="TreeGrafter"/>
</dbReference>
<dbReference type="InterPro" id="IPR008952">
    <property type="entry name" value="Tetraspanin_EC2_sf"/>
</dbReference>
<dbReference type="AlphaFoldDB" id="A0A2G8K9Q0"/>
<accession>A0A2G8K9Q0</accession>
<dbReference type="Proteomes" id="UP000230750">
    <property type="component" value="Unassembled WGS sequence"/>
</dbReference>
<dbReference type="SUPFAM" id="SSF48652">
    <property type="entry name" value="Tetraspanin"/>
    <property type="match status" value="1"/>
</dbReference>
<gene>
    <name evidence="7" type="ORF">BSL78_18431</name>
</gene>
<comment type="similarity">
    <text evidence="2 6">Belongs to the tetraspanin (TM4SF) family.</text>
</comment>
<protein>
    <recommendedName>
        <fullName evidence="6">Tetraspanin</fullName>
    </recommendedName>
</protein>
<evidence type="ECO:0000256" key="6">
    <source>
        <dbReference type="RuleBase" id="RU361218"/>
    </source>
</evidence>
<feature type="transmembrane region" description="Helical" evidence="6">
    <location>
        <begin position="85"/>
        <end position="107"/>
    </location>
</feature>
<feature type="transmembrane region" description="Helical" evidence="6">
    <location>
        <begin position="238"/>
        <end position="263"/>
    </location>
</feature>
<dbReference type="EMBL" id="MRZV01000760">
    <property type="protein sequence ID" value="PIK44710.1"/>
    <property type="molecule type" value="Genomic_DNA"/>
</dbReference>
<evidence type="ECO:0000256" key="1">
    <source>
        <dbReference type="ARBA" id="ARBA00004141"/>
    </source>
</evidence>
<dbReference type="Pfam" id="PF00335">
    <property type="entry name" value="Tetraspanin"/>
    <property type="match status" value="1"/>
</dbReference>
<evidence type="ECO:0000256" key="3">
    <source>
        <dbReference type="ARBA" id="ARBA00022692"/>
    </source>
</evidence>
<keyword evidence="8" id="KW-1185">Reference proteome</keyword>
<keyword evidence="4 6" id="KW-1133">Transmembrane helix</keyword>
<name>A0A2G8K9Q0_STIJA</name>
<dbReference type="PANTHER" id="PTHR19282:SF519">
    <property type="entry name" value="TETRASPANIN"/>
    <property type="match status" value="1"/>
</dbReference>
<sequence length="272" mass="29058">MGFALVAKSLLMLFNCIFFLVGGALLAVGFYILFSPYSFDILSVLDNGIIQAGVYAIIAIGAFVFILAALGLFGACCKSKILLGLYLIILFVIIAAQVAVCAVVYAYSGQVNAFVTSQLQETLDDYEAENGTDSYSVGWNSMQIFFECCGTNNYTDWASTTWGGDSSIFKYESGAAYPITCCAVQDTTVVLSGSINEAAFTDVAKCYGDGESVPNSYMAGTGEGCYDSFQDYIISNSVLIGGVGIGLAAFEILLFIFALIVCFTMEKDEDVV</sequence>